<gene>
    <name evidence="1" type="ORF">OPHB3_3397</name>
</gene>
<protein>
    <submittedName>
        <fullName evidence="1">Type II secretory pathway, component PulK</fullName>
    </submittedName>
</protein>
<dbReference type="Proteomes" id="UP000052946">
    <property type="component" value="Unassembled WGS sequence"/>
</dbReference>
<dbReference type="AlphaFoldDB" id="A0A0U9H9P3"/>
<evidence type="ECO:0000313" key="1">
    <source>
        <dbReference type="EMBL" id="GAQ19429.1"/>
    </source>
</evidence>
<reference evidence="1 2" key="2">
    <citation type="journal article" date="2016" name="Genome Announc.">
        <title>Draft Genome Sequence of Oceanobacillus picturae Heshi-B3, Isolated from Fermented Rice Bran in a Traditional Japanese Seafood Dish.</title>
        <authorList>
            <person name="Akuzawa S."/>
            <person name="Nagaoka J."/>
            <person name="Kanekatsu M."/>
            <person name="Kanesaki Y."/>
            <person name="Suzuki T."/>
        </authorList>
    </citation>
    <scope>NUCLEOTIDE SEQUENCE [LARGE SCALE GENOMIC DNA]</scope>
    <source>
        <strain evidence="1 2">Heshi-B3</strain>
    </source>
</reference>
<comment type="caution">
    <text evidence="1">The sequence shown here is derived from an EMBL/GenBank/DDBJ whole genome shotgun (WGS) entry which is preliminary data.</text>
</comment>
<dbReference type="EMBL" id="BBXV01000045">
    <property type="protein sequence ID" value="GAQ19429.1"/>
    <property type="molecule type" value="Genomic_DNA"/>
</dbReference>
<accession>A0A0U9H9P3</accession>
<sequence length="150" mass="16966">MNLKGERGAALVLTLLMITLLLLFVTLLSGQVIQTTKQVTTTEKRIDAELVSQMGIDYVQSVLDTYEYNEVQDVMDYLSTKLDEYLQISKTGNPILILDEARQFEIELPDPLPEVIEGEDLEVTYISIGRSMGQTIETNDTITITFERDE</sequence>
<name>A0A0U9H9P3_9BACI</name>
<dbReference type="OrthoDB" id="9977313at2"/>
<proteinExistence type="predicted"/>
<reference evidence="2" key="1">
    <citation type="submission" date="2015-07" db="EMBL/GenBank/DDBJ databases">
        <title>Draft Genome Sequence of Oceanobacillus picturae Heshi-B3 that Was Isolated from Fermented Rice Bran with Aging Salted Mackerel, Which Was Named Heshiko as Traditional Fermented Seafood in Japan.</title>
        <authorList>
            <person name="Akuzawa S."/>
            <person name="Nakagawa J."/>
            <person name="Kanekatsu T."/>
            <person name="Kanesaki Y."/>
            <person name="Suzuki T."/>
        </authorList>
    </citation>
    <scope>NUCLEOTIDE SEQUENCE [LARGE SCALE GENOMIC DNA]</scope>
    <source>
        <strain evidence="2">Heshi-B3</strain>
    </source>
</reference>
<evidence type="ECO:0000313" key="2">
    <source>
        <dbReference type="Proteomes" id="UP000052946"/>
    </source>
</evidence>
<organism evidence="1 2">
    <name type="scientific">Oceanobacillus picturae</name>
    <dbReference type="NCBI Taxonomy" id="171693"/>
    <lineage>
        <taxon>Bacteria</taxon>
        <taxon>Bacillati</taxon>
        <taxon>Bacillota</taxon>
        <taxon>Bacilli</taxon>
        <taxon>Bacillales</taxon>
        <taxon>Bacillaceae</taxon>
        <taxon>Oceanobacillus</taxon>
    </lineage>
</organism>